<keyword evidence="1" id="KW-0677">Repeat</keyword>
<comment type="caution">
    <text evidence="3">The sequence shown here is derived from an EMBL/GenBank/DDBJ whole genome shotgun (WGS) entry which is preliminary data.</text>
</comment>
<evidence type="ECO:0008006" key="5">
    <source>
        <dbReference type="Google" id="ProtNLM"/>
    </source>
</evidence>
<dbReference type="Pfam" id="PF02985">
    <property type="entry name" value="HEAT"/>
    <property type="match status" value="1"/>
</dbReference>
<feature type="region of interest" description="Disordered" evidence="2">
    <location>
        <begin position="452"/>
        <end position="475"/>
    </location>
</feature>
<feature type="compositionally biased region" description="Basic and acidic residues" evidence="2">
    <location>
        <begin position="494"/>
        <end position="526"/>
    </location>
</feature>
<proteinExistence type="predicted"/>
<feature type="compositionally biased region" description="Basic and acidic residues" evidence="2">
    <location>
        <begin position="452"/>
        <end position="461"/>
    </location>
</feature>
<gene>
    <name evidence="3" type="ORF">FKG95_27540</name>
</gene>
<dbReference type="EMBL" id="VHSH01000016">
    <property type="protein sequence ID" value="TQV70615.1"/>
    <property type="molecule type" value="Genomic_DNA"/>
</dbReference>
<evidence type="ECO:0000313" key="4">
    <source>
        <dbReference type="Proteomes" id="UP000315252"/>
    </source>
</evidence>
<accession>A0A545T064</accession>
<evidence type="ECO:0000313" key="3">
    <source>
        <dbReference type="EMBL" id="TQV70615.1"/>
    </source>
</evidence>
<dbReference type="SUPFAM" id="SSF48371">
    <property type="entry name" value="ARM repeat"/>
    <property type="match status" value="1"/>
</dbReference>
<keyword evidence="4" id="KW-1185">Reference proteome</keyword>
<dbReference type="InterPro" id="IPR004155">
    <property type="entry name" value="PBS_lyase_HEAT"/>
</dbReference>
<sequence>MRLIVLATRGRNLNEPPSSKYDEEESAVMIAENLPPKVSSAAVEIILRRLKAEDEVVRCAAARALAALGDAAAAPHLVEALLDEDPDVRTDAMYALVRCARPEDADALRRSLLGDPVKEVKILAIEALAAVKDAASLPLLMALSKDRCDHDVAWEDEAGMWDDWLDVQLAAIAALGEMAAQEAVQDMLLARDDEMGQELDDVVFAALAKIPESGITTLLSLLRDSNPRVREQALIALSKANSDVLITQVELLVQDSSPQVRRLALSCLDSESSWVGRLLRDDPSDLVRQALVETFAETRRDIALMALEDRSEGVRSAALEVVLSRPEFQISEDLAANMQAWMMMSGQTLAATCAKFLPRACGTAAHAPLCEVVCDPERALEVRIAALRALKDLPLDAVIAVLKTCVSDPTRQIRASALSSLATLSKAEDDAVAQSARAALVGAISGQFATEEAAKPVRAESEESPVEASKVEDIASHRVTISQDGDILSEDEVQARKARGEAIECDPAQEKPEDRESAGDRERAEDGESNVIDVTFPKSTLAAIQTISTDAGDRIVSPRSGDAPQASSKKGGKGKRRVPVDGPDSFAMDLRLVALRVSADCHGEDLEQAFCDAAEATDLTLRIAAYATLVQRSEVLPLSESLLPALIKGLGDENPLIRGYAAQAIGKCLPHGEKELEALLDDADALVRATALRAIASLPGERVLLALRDDSSFVRQAAMERVLAGGSPKELTQSIAILLEEGFSSNLAEVCRQSAEAQKYLITALAAEDLARKPTLAGLEAIASA</sequence>
<dbReference type="OrthoDB" id="7787289at2"/>
<evidence type="ECO:0000256" key="2">
    <source>
        <dbReference type="SAM" id="MobiDB-lite"/>
    </source>
</evidence>
<dbReference type="PANTHER" id="PTHR12697:SF5">
    <property type="entry name" value="DEOXYHYPUSINE HYDROXYLASE"/>
    <property type="match status" value="1"/>
</dbReference>
<dbReference type="SMART" id="SM00567">
    <property type="entry name" value="EZ_HEAT"/>
    <property type="match status" value="7"/>
</dbReference>
<dbReference type="Gene3D" id="1.25.10.10">
    <property type="entry name" value="Leucine-rich Repeat Variant"/>
    <property type="match status" value="4"/>
</dbReference>
<name>A0A545T064_9PROT</name>
<reference evidence="3 4" key="1">
    <citation type="submission" date="2019-06" db="EMBL/GenBank/DDBJ databases">
        <title>Whole genome sequence for Rhodospirillaceae sp. R148.</title>
        <authorList>
            <person name="Wang G."/>
        </authorList>
    </citation>
    <scope>NUCLEOTIDE SEQUENCE [LARGE SCALE GENOMIC DNA]</scope>
    <source>
        <strain evidence="3 4">R148</strain>
    </source>
</reference>
<feature type="region of interest" description="Disordered" evidence="2">
    <location>
        <begin position="552"/>
        <end position="582"/>
    </location>
</feature>
<protein>
    <recommendedName>
        <fullName evidence="5">HEAT repeat domain-containing protein</fullName>
    </recommendedName>
</protein>
<dbReference type="Proteomes" id="UP000315252">
    <property type="component" value="Unassembled WGS sequence"/>
</dbReference>
<dbReference type="GO" id="GO:0016491">
    <property type="term" value="F:oxidoreductase activity"/>
    <property type="evidence" value="ECO:0007669"/>
    <property type="project" value="TreeGrafter"/>
</dbReference>
<dbReference type="InterPro" id="IPR016024">
    <property type="entry name" value="ARM-type_fold"/>
</dbReference>
<dbReference type="InterPro" id="IPR011989">
    <property type="entry name" value="ARM-like"/>
</dbReference>
<feature type="region of interest" description="Disordered" evidence="2">
    <location>
        <begin position="494"/>
        <end position="532"/>
    </location>
</feature>
<dbReference type="InterPro" id="IPR000357">
    <property type="entry name" value="HEAT"/>
</dbReference>
<organism evidence="3 4">
    <name type="scientific">Denitrobaculum tricleocarpae</name>
    <dbReference type="NCBI Taxonomy" id="2591009"/>
    <lineage>
        <taxon>Bacteria</taxon>
        <taxon>Pseudomonadati</taxon>
        <taxon>Pseudomonadota</taxon>
        <taxon>Alphaproteobacteria</taxon>
        <taxon>Rhodospirillales</taxon>
        <taxon>Rhodospirillaceae</taxon>
        <taxon>Denitrobaculum</taxon>
    </lineage>
</organism>
<dbReference type="PANTHER" id="PTHR12697">
    <property type="entry name" value="PBS LYASE HEAT-LIKE PROTEIN"/>
    <property type="match status" value="1"/>
</dbReference>
<evidence type="ECO:0000256" key="1">
    <source>
        <dbReference type="ARBA" id="ARBA00022737"/>
    </source>
</evidence>
<dbReference type="Pfam" id="PF13646">
    <property type="entry name" value="HEAT_2"/>
    <property type="match status" value="2"/>
</dbReference>
<dbReference type="AlphaFoldDB" id="A0A545T064"/>